<evidence type="ECO:0000313" key="4">
    <source>
        <dbReference type="Proteomes" id="UP001378592"/>
    </source>
</evidence>
<dbReference type="Proteomes" id="UP001378592">
    <property type="component" value="Unassembled WGS sequence"/>
</dbReference>
<dbReference type="Pfam" id="PF03932">
    <property type="entry name" value="CutC"/>
    <property type="match status" value="1"/>
</dbReference>
<dbReference type="EMBL" id="JAZDUA010000465">
    <property type="protein sequence ID" value="KAK7792208.1"/>
    <property type="molecule type" value="Genomic_DNA"/>
</dbReference>
<gene>
    <name evidence="3" type="ORF">R5R35_000490</name>
</gene>
<proteinExistence type="inferred from homology"/>
<evidence type="ECO:0000256" key="1">
    <source>
        <dbReference type="ARBA" id="ARBA00007768"/>
    </source>
</evidence>
<accession>A0AAN9V610</accession>
<keyword evidence="4" id="KW-1185">Reference proteome</keyword>
<comment type="caution">
    <text evidence="3">The sequence shown here is derived from an EMBL/GenBank/DDBJ whole genome shotgun (WGS) entry which is preliminary data.</text>
</comment>
<dbReference type="Gene3D" id="3.20.20.380">
    <property type="entry name" value="Copper homeostasis (CutC) domain"/>
    <property type="match status" value="1"/>
</dbReference>
<reference evidence="3 4" key="1">
    <citation type="submission" date="2024-03" db="EMBL/GenBank/DDBJ databases">
        <title>The genome assembly and annotation of the cricket Gryllus longicercus Weissman &amp; Gray.</title>
        <authorList>
            <person name="Szrajer S."/>
            <person name="Gray D."/>
            <person name="Ylla G."/>
        </authorList>
    </citation>
    <scope>NUCLEOTIDE SEQUENCE [LARGE SCALE GENOMIC DNA]</scope>
    <source>
        <strain evidence="3">DAG 2021-001</strain>
        <tissue evidence="3">Whole body minus gut</tissue>
    </source>
</reference>
<evidence type="ECO:0000256" key="2">
    <source>
        <dbReference type="ARBA" id="ARBA00019014"/>
    </source>
</evidence>
<sequence>MVAMEVCVDCVESAVNAAAGGANRIELCSALSEGGLTPTRGLLEIVKSCVCIPVFAMLRPRAGSDFMYSRLEVEVMKKDAKLLMDAGADGFVFGALDESGRIDEDVCRELLNVVSPLPVTFHRAFDVLVDPLEGLETLVRLGFTRILTSGQETSAEKGVGLIKSLISKSGNRIKIMPGAGITENNLANILNATGAIEFHASARRPKKLSVNRVDAKCQMGSVDDCVLLITCEKLVKEMVRIANCD</sequence>
<evidence type="ECO:0000313" key="3">
    <source>
        <dbReference type="EMBL" id="KAK7792208.1"/>
    </source>
</evidence>
<dbReference type="HAMAP" id="MF_00795">
    <property type="entry name" value="CutC"/>
    <property type="match status" value="1"/>
</dbReference>
<dbReference type="AlphaFoldDB" id="A0AAN9V610"/>
<dbReference type="InterPro" id="IPR036822">
    <property type="entry name" value="CutC-like_dom_sf"/>
</dbReference>
<organism evidence="3 4">
    <name type="scientific">Gryllus longicercus</name>
    <dbReference type="NCBI Taxonomy" id="2509291"/>
    <lineage>
        <taxon>Eukaryota</taxon>
        <taxon>Metazoa</taxon>
        <taxon>Ecdysozoa</taxon>
        <taxon>Arthropoda</taxon>
        <taxon>Hexapoda</taxon>
        <taxon>Insecta</taxon>
        <taxon>Pterygota</taxon>
        <taxon>Neoptera</taxon>
        <taxon>Polyneoptera</taxon>
        <taxon>Orthoptera</taxon>
        <taxon>Ensifera</taxon>
        <taxon>Gryllidea</taxon>
        <taxon>Grylloidea</taxon>
        <taxon>Gryllidae</taxon>
        <taxon>Gryllinae</taxon>
        <taxon>Gryllus</taxon>
    </lineage>
</organism>
<dbReference type="PANTHER" id="PTHR12598:SF0">
    <property type="entry name" value="COPPER HOMEOSTASIS PROTEIN CUTC HOMOLOG"/>
    <property type="match status" value="1"/>
</dbReference>
<name>A0AAN9V610_9ORTH</name>
<dbReference type="InterPro" id="IPR005627">
    <property type="entry name" value="CutC-like"/>
</dbReference>
<comment type="similarity">
    <text evidence="1">Belongs to the CutC family.</text>
</comment>
<protein>
    <recommendedName>
        <fullName evidence="2">Copper homeostasis protein cutC homolog</fullName>
    </recommendedName>
</protein>
<dbReference type="FunFam" id="3.20.20.380:FF:000001">
    <property type="entry name" value="Copper homeostasis protein CutC"/>
    <property type="match status" value="1"/>
</dbReference>
<dbReference type="SUPFAM" id="SSF110395">
    <property type="entry name" value="CutC-like"/>
    <property type="match status" value="1"/>
</dbReference>
<dbReference type="GO" id="GO:0005507">
    <property type="term" value="F:copper ion binding"/>
    <property type="evidence" value="ECO:0007669"/>
    <property type="project" value="TreeGrafter"/>
</dbReference>
<dbReference type="PANTHER" id="PTHR12598">
    <property type="entry name" value="COPPER HOMEOSTASIS PROTEIN CUTC"/>
    <property type="match status" value="1"/>
</dbReference>